<dbReference type="InterPro" id="IPR000601">
    <property type="entry name" value="PKD_dom"/>
</dbReference>
<proteinExistence type="predicted"/>
<dbReference type="Pfam" id="PF06439">
    <property type="entry name" value="3keto-disac_hyd"/>
    <property type="match status" value="1"/>
</dbReference>
<dbReference type="Gene3D" id="2.60.40.10">
    <property type="entry name" value="Immunoglobulins"/>
    <property type="match status" value="1"/>
</dbReference>
<dbReference type="EMBL" id="JAEVHL010000118">
    <property type="protein sequence ID" value="MBM0277720.1"/>
    <property type="molecule type" value="Genomic_DNA"/>
</dbReference>
<sequence>MGVRNIARLQIDPEHQWLTAGWVGPDAASPSPTLGPAKYETATIITSAGNQGWPYCMGNRQPYRDRSSTDATVLTGWYDCDNLKNESPRNTGLVDIPAARDNMIWYSPDGGGPVFPKRTDGSGLPTYVAADATYTQPYLRGGGQAIMSGPTYHRDRVDPNSTVAWPAYWDEKWFIGDQSNAANRVAVTVDPAGVPQAAPPVYAESLRAIIPGGNGDTRLQSWMDAKFGPDGALYLLDYGGGFFSLHPNQKLIRITYTGGAPTPAPAATSVAVQNKPLTIAFTGSRSGGVSHRWEFGDGATSTEADPRHTYARVGTYTAKLTVTYADGETTTVQSTVTVGCAVPDDRQNVWLGDTDTGVPSRTVGQGCTANDLIDDESTWADHNSFVRHVTTVTEALRNDDLLSAREAGTLTRLAAASEIGRDGHTGYEPLYDGTAESLRGWQQAPSGSFGIQPDGALRSSGGMGMLWHTKEFGDFSLRLQFKDIAPGTGRANTGVFTRFPDPRIPLDQRPPDSCGTVGSARTSQAWVAIYCGHEIQIYDGDTGEPQKTGSVYNFDPVPLAQAGVTPKNEWNDYEIRVVGQHYTMIRNGVVINEFDNTPGKQSSRAGDPPTDLRQFLRGFIGLQNHGDNDLAEFRNVRVREL</sequence>
<dbReference type="Gene3D" id="2.60.120.560">
    <property type="entry name" value="Exo-inulinase, domain 1"/>
    <property type="match status" value="1"/>
</dbReference>
<dbReference type="PROSITE" id="PS50093">
    <property type="entry name" value="PKD"/>
    <property type="match status" value="1"/>
</dbReference>
<reference evidence="2 3" key="1">
    <citation type="submission" date="2021-01" db="EMBL/GenBank/DDBJ databases">
        <title>Draft genome sequence of Micromonospora sp. strain STR1s_6.</title>
        <authorList>
            <person name="Karlyshev A."/>
            <person name="Jawad R."/>
        </authorList>
    </citation>
    <scope>NUCLEOTIDE SEQUENCE [LARGE SCALE GENOMIC DNA]</scope>
    <source>
        <strain evidence="2 3">STR1S-6</strain>
    </source>
</reference>
<organism evidence="2 3">
    <name type="scientific">Micromonospora tarensis</name>
    <dbReference type="NCBI Taxonomy" id="2806100"/>
    <lineage>
        <taxon>Bacteria</taxon>
        <taxon>Bacillati</taxon>
        <taxon>Actinomycetota</taxon>
        <taxon>Actinomycetes</taxon>
        <taxon>Micromonosporales</taxon>
        <taxon>Micromonosporaceae</taxon>
        <taxon>Micromonospora</taxon>
    </lineage>
</organism>
<comment type="caution">
    <text evidence="2">The sequence shown here is derived from an EMBL/GenBank/DDBJ whole genome shotgun (WGS) entry which is preliminary data.</text>
</comment>
<dbReference type="Gene3D" id="2.120.10.30">
    <property type="entry name" value="TolB, C-terminal domain"/>
    <property type="match status" value="1"/>
</dbReference>
<gene>
    <name evidence="2" type="ORF">JM949_21210</name>
</gene>
<protein>
    <submittedName>
        <fullName evidence="2">DUF1080 domain-containing protein</fullName>
    </submittedName>
</protein>
<feature type="domain" description="PKD" evidence="1">
    <location>
        <begin position="260"/>
        <end position="338"/>
    </location>
</feature>
<name>A0ABS1YJX2_9ACTN</name>
<dbReference type="InterPro" id="IPR035986">
    <property type="entry name" value="PKD_dom_sf"/>
</dbReference>
<dbReference type="Pfam" id="PF18911">
    <property type="entry name" value="PKD_4"/>
    <property type="match status" value="1"/>
</dbReference>
<dbReference type="InterPro" id="IPR011042">
    <property type="entry name" value="6-blade_b-propeller_TolB-like"/>
</dbReference>
<evidence type="ECO:0000313" key="3">
    <source>
        <dbReference type="Proteomes" id="UP000622245"/>
    </source>
</evidence>
<dbReference type="InterPro" id="IPR010496">
    <property type="entry name" value="AL/BT2_dom"/>
</dbReference>
<evidence type="ECO:0000313" key="2">
    <source>
        <dbReference type="EMBL" id="MBM0277720.1"/>
    </source>
</evidence>
<dbReference type="InterPro" id="IPR022409">
    <property type="entry name" value="PKD/Chitinase_dom"/>
</dbReference>
<accession>A0ABS1YJX2</accession>
<keyword evidence="3" id="KW-1185">Reference proteome</keyword>
<dbReference type="Proteomes" id="UP000622245">
    <property type="component" value="Unassembled WGS sequence"/>
</dbReference>
<dbReference type="CDD" id="cd00146">
    <property type="entry name" value="PKD"/>
    <property type="match status" value="1"/>
</dbReference>
<dbReference type="SUPFAM" id="SSF49299">
    <property type="entry name" value="PKD domain"/>
    <property type="match status" value="1"/>
</dbReference>
<evidence type="ECO:0000259" key="1">
    <source>
        <dbReference type="PROSITE" id="PS50093"/>
    </source>
</evidence>
<dbReference type="SMART" id="SM00089">
    <property type="entry name" value="PKD"/>
    <property type="match status" value="1"/>
</dbReference>
<dbReference type="InterPro" id="IPR013783">
    <property type="entry name" value="Ig-like_fold"/>
</dbReference>